<protein>
    <submittedName>
        <fullName evidence="1">Uncharacterized protein</fullName>
    </submittedName>
</protein>
<name>A0A6J4TG19_9ACTN</name>
<reference evidence="1" key="1">
    <citation type="submission" date="2020-02" db="EMBL/GenBank/DDBJ databases">
        <authorList>
            <person name="Meier V. D."/>
        </authorList>
    </citation>
    <scope>NUCLEOTIDE SEQUENCE</scope>
    <source>
        <strain evidence="1">AVDCRST_MAG05</strain>
    </source>
</reference>
<feature type="non-terminal residue" evidence="1">
    <location>
        <position position="1"/>
    </location>
</feature>
<dbReference type="AlphaFoldDB" id="A0A6J4TG19"/>
<organism evidence="1">
    <name type="scientific">uncultured Rubrobacteraceae bacterium</name>
    <dbReference type="NCBI Taxonomy" id="349277"/>
    <lineage>
        <taxon>Bacteria</taxon>
        <taxon>Bacillati</taxon>
        <taxon>Actinomycetota</taxon>
        <taxon>Rubrobacteria</taxon>
        <taxon>Rubrobacterales</taxon>
        <taxon>Rubrobacteraceae</taxon>
        <taxon>environmental samples</taxon>
    </lineage>
</organism>
<gene>
    <name evidence="1" type="ORF">AVDCRST_MAG05-3699</name>
</gene>
<dbReference type="EMBL" id="CADCVM010000410">
    <property type="protein sequence ID" value="CAA9522341.1"/>
    <property type="molecule type" value="Genomic_DNA"/>
</dbReference>
<proteinExistence type="predicted"/>
<sequence>GLHKPLQLVRRGVHAALRGAAPHPGRLLRDAPRPVQPLPPAGPHVLFWRRVSGVRAAHPGAVRGV</sequence>
<evidence type="ECO:0000313" key="1">
    <source>
        <dbReference type="EMBL" id="CAA9522341.1"/>
    </source>
</evidence>
<feature type="non-terminal residue" evidence="1">
    <location>
        <position position="65"/>
    </location>
</feature>
<accession>A0A6J4TG19</accession>